<evidence type="ECO:0000256" key="3">
    <source>
        <dbReference type="PROSITE-ProRule" id="PRU00679"/>
    </source>
</evidence>
<evidence type="ECO:0000256" key="2">
    <source>
        <dbReference type="ARBA" id="ARBA00022801"/>
    </source>
</evidence>
<dbReference type="InterPro" id="IPR032466">
    <property type="entry name" value="Metal_Hydrolase"/>
</dbReference>
<evidence type="ECO:0000313" key="4">
    <source>
        <dbReference type="EMBL" id="GIJ23899.1"/>
    </source>
</evidence>
<dbReference type="PANTHER" id="PTHR10819">
    <property type="entry name" value="PHOSPHOTRIESTERASE-RELATED"/>
    <property type="match status" value="1"/>
</dbReference>
<dbReference type="Proteomes" id="UP000643165">
    <property type="component" value="Unassembled WGS sequence"/>
</dbReference>
<comment type="caution">
    <text evidence="3">Lacks conserved residue(s) required for the propagation of feature annotation.</text>
</comment>
<dbReference type="PIRSF" id="PIRSF016839">
    <property type="entry name" value="PhP"/>
    <property type="match status" value="1"/>
</dbReference>
<dbReference type="SUPFAM" id="SSF51556">
    <property type="entry name" value="Metallo-dependent hydrolases"/>
    <property type="match status" value="1"/>
</dbReference>
<name>A0ABQ4J190_9ACTN</name>
<dbReference type="PANTHER" id="PTHR10819:SF3">
    <property type="entry name" value="PHOSPHOTRIESTERASE-RELATED PROTEIN"/>
    <property type="match status" value="1"/>
</dbReference>
<dbReference type="InterPro" id="IPR017947">
    <property type="entry name" value="AryldialkylPase_Zn-BS"/>
</dbReference>
<dbReference type="PROSITE" id="PS51347">
    <property type="entry name" value="PHOSPHOTRIESTERASE_2"/>
    <property type="match status" value="1"/>
</dbReference>
<reference evidence="4 5" key="1">
    <citation type="submission" date="2021-01" db="EMBL/GenBank/DDBJ databases">
        <title>Whole genome shotgun sequence of Verrucosispora lutea NBRC 106530.</title>
        <authorList>
            <person name="Komaki H."/>
            <person name="Tamura T."/>
        </authorList>
    </citation>
    <scope>NUCLEOTIDE SEQUENCE [LARGE SCALE GENOMIC DNA]</scope>
    <source>
        <strain evidence="4 5">NBRC 106530</strain>
    </source>
</reference>
<keyword evidence="5" id="KW-1185">Reference proteome</keyword>
<evidence type="ECO:0000256" key="1">
    <source>
        <dbReference type="ARBA" id="ARBA00022723"/>
    </source>
</evidence>
<keyword evidence="2" id="KW-0378">Hydrolase</keyword>
<gene>
    <name evidence="4" type="ORF">Vlu01_45230</name>
</gene>
<dbReference type="EMBL" id="BOPB01000028">
    <property type="protein sequence ID" value="GIJ23899.1"/>
    <property type="molecule type" value="Genomic_DNA"/>
</dbReference>
<evidence type="ECO:0000313" key="5">
    <source>
        <dbReference type="Proteomes" id="UP000643165"/>
    </source>
</evidence>
<organism evidence="4 5">
    <name type="scientific">Micromonospora lutea</name>
    <dbReference type="NCBI Taxonomy" id="419825"/>
    <lineage>
        <taxon>Bacteria</taxon>
        <taxon>Bacillati</taxon>
        <taxon>Actinomycetota</taxon>
        <taxon>Actinomycetes</taxon>
        <taxon>Micromonosporales</taxon>
        <taxon>Micromonosporaceae</taxon>
        <taxon>Micromonospora</taxon>
    </lineage>
</organism>
<dbReference type="RefSeq" id="WP_204002905.1">
    <property type="nucleotide sequence ID" value="NZ_BOPB01000028.1"/>
</dbReference>
<dbReference type="Gene3D" id="3.20.20.140">
    <property type="entry name" value="Metal-dependent hydrolases"/>
    <property type="match status" value="1"/>
</dbReference>
<keyword evidence="1" id="KW-0479">Metal-binding</keyword>
<proteinExistence type="inferred from homology"/>
<dbReference type="Pfam" id="PF02126">
    <property type="entry name" value="PTE"/>
    <property type="match status" value="1"/>
</dbReference>
<dbReference type="PROSITE" id="PS01322">
    <property type="entry name" value="PHOSPHOTRIESTERASE_1"/>
    <property type="match status" value="1"/>
</dbReference>
<comment type="similarity">
    <text evidence="3">Belongs to the metallo-dependent hydrolases superfamily. Phosphotriesterase family.</text>
</comment>
<comment type="caution">
    <text evidence="4">The sequence shown here is derived from an EMBL/GenBank/DDBJ whole genome shotgun (WGS) entry which is preliminary data.</text>
</comment>
<accession>A0ABQ4J190</accession>
<protein>
    <submittedName>
        <fullName evidence="4">Aryldialkylphosphatase</fullName>
    </submittedName>
</protein>
<dbReference type="InterPro" id="IPR001559">
    <property type="entry name" value="Phosphotriesterase"/>
</dbReference>
<sequence>MSAGRIITVLGDIDPAELGTTLMHEHLYIRLWEIAGRYDLAGLPDDDDLLVEELAGYVEQGGQALVELTVPGIGREPARLAALARRTGLHIVMGCGWYRQPYYPAAEEIDRRSVDQLADRLVTEIRDGADDTGVRPGIIGEIGADKSWISAQEERCHRAAARASLRTGLAITTHSVGSDVGLRALDLFQEEGVAADRVVIGHADSHPSLGFYRTALGRGAWLSFDNLGAFPPAYTERVLDAIATLIGEGHHRIVLSQDVCKRDMFALFGGNGYRYVLGTVLPALRERGVTDAQLHQLMVGNPREVLTVAAVG</sequence>